<evidence type="ECO:0000313" key="2">
    <source>
        <dbReference type="EMBL" id="CAG9537613.1"/>
    </source>
</evidence>
<accession>A0A8J2M9K8</accession>
<protein>
    <submittedName>
        <fullName evidence="2">Uncharacterized protein</fullName>
    </submittedName>
</protein>
<dbReference type="AlphaFoldDB" id="A0A8J2M9K8"/>
<proteinExistence type="predicted"/>
<comment type="caution">
    <text evidence="2">The sequence shown here is derived from an EMBL/GenBank/DDBJ whole genome shotgun (WGS) entry which is preliminary data.</text>
</comment>
<gene>
    <name evidence="2" type="ORF">CJOHNSTONI_LOCUS7409</name>
</gene>
<dbReference type="OrthoDB" id="5860509at2759"/>
<feature type="region of interest" description="Disordered" evidence="1">
    <location>
        <begin position="69"/>
        <end position="88"/>
    </location>
</feature>
<feature type="region of interest" description="Disordered" evidence="1">
    <location>
        <begin position="864"/>
        <end position="889"/>
    </location>
</feature>
<dbReference type="EMBL" id="CAKAEH010001564">
    <property type="protein sequence ID" value="CAG9537613.1"/>
    <property type="molecule type" value="Genomic_DNA"/>
</dbReference>
<keyword evidence="3" id="KW-1185">Reference proteome</keyword>
<dbReference type="Proteomes" id="UP000746747">
    <property type="component" value="Unassembled WGS sequence"/>
</dbReference>
<organism evidence="2 3">
    <name type="scientific">Cercopithifilaria johnstoni</name>
    <dbReference type="NCBI Taxonomy" id="2874296"/>
    <lineage>
        <taxon>Eukaryota</taxon>
        <taxon>Metazoa</taxon>
        <taxon>Ecdysozoa</taxon>
        <taxon>Nematoda</taxon>
        <taxon>Chromadorea</taxon>
        <taxon>Rhabditida</taxon>
        <taxon>Spirurina</taxon>
        <taxon>Spiruromorpha</taxon>
        <taxon>Filarioidea</taxon>
        <taxon>Onchocercidae</taxon>
        <taxon>Cercopithifilaria</taxon>
    </lineage>
</organism>
<evidence type="ECO:0000256" key="1">
    <source>
        <dbReference type="SAM" id="MobiDB-lite"/>
    </source>
</evidence>
<name>A0A8J2M9K8_9BILA</name>
<reference evidence="2" key="1">
    <citation type="submission" date="2021-09" db="EMBL/GenBank/DDBJ databases">
        <authorList>
            <consortium name="Pathogen Informatics"/>
        </authorList>
    </citation>
    <scope>NUCLEOTIDE SEQUENCE</scope>
</reference>
<feature type="compositionally biased region" description="Polar residues" evidence="1">
    <location>
        <begin position="864"/>
        <end position="876"/>
    </location>
</feature>
<sequence>MGEDERNISDDMSSLLRAAEEWANERLFGVYSSNDLNDSISYPIYVPIEEVARQVVLEICKTYEWNPETGTDNRLPGRNTIDTTTTQQSSEIPILRNIFQRSIFPSSVTKLNGNEFTATPEVLSPTEHFKYHQQETSLHTIQPFTTTCEDTVDKAFAVGQNTSLNKPKQLDTSDQVGHINNAINKTFAIKKNASLKMMKEFNASDQIIHDNSKRKSGKVAILHVMDTIPSLAEHTFCDNKISAVHKVEENSYISSNDNYSDILNKNRVSNSEKHPENVEQKLLPAASQELAANPMLNTAFSPANIDYQRFVDNNFITSTPYLKSLKENQRISEILAIRNSGSNNISSQSNVITVHRDGNTVNSRCASDNSNIIATKNIVTVLTPNETVTGTSMFTTNEIIRPAFPKASMNGGDMRRNIANLPEVTNLPENDMSTPRTVIIANTTLEQFPPYSGEKEKDLRVTNSMRINASQNDAPYRTLSEENRALIIELNEKLNRLQTSNNLSQFVVQKSENHNFTSAMTMTHPEKLENLSHAVEEFKNTTLVIAPKINTITQTQSSTDPCDKKNCADLGKKINLENTSQKQLINNDEDTDLVTSIIAIADNQKQVIPSHRKNCSIRCNNRQAFQAMTQNSISLHENDFKDMTGKEFITRAMQTDQENNSESYNNLCDKFNHTPNNTSLPIMNTARDGIKNKATVDRRPFLNDPIKFFNYMASPPRRKSLPASRGILGVNKSNMFARQTIVRPKTIREIIRKTPTMMTHAAKIEKPKCEKQNVKTVHFVRPINPPKKPNELPLENRASRLKAEYLAKKRAEEAKKSQMMKDEKLTPVMAGRLSVMRKLTSINPNVAKSNGTRESNISSYLNASNQINSGRKTLSPINEIPQIKNHAKP</sequence>
<evidence type="ECO:0000313" key="3">
    <source>
        <dbReference type="Proteomes" id="UP000746747"/>
    </source>
</evidence>